<organism evidence="2 3">
    <name type="scientific">Ciona savignyi</name>
    <name type="common">Pacific transparent sea squirt</name>
    <dbReference type="NCBI Taxonomy" id="51511"/>
    <lineage>
        <taxon>Eukaryota</taxon>
        <taxon>Metazoa</taxon>
        <taxon>Chordata</taxon>
        <taxon>Tunicata</taxon>
        <taxon>Ascidiacea</taxon>
        <taxon>Phlebobranchia</taxon>
        <taxon>Cionidae</taxon>
        <taxon>Ciona</taxon>
    </lineage>
</organism>
<evidence type="ECO:0000313" key="3">
    <source>
        <dbReference type="Proteomes" id="UP000007875"/>
    </source>
</evidence>
<feature type="region of interest" description="Disordered" evidence="1">
    <location>
        <begin position="29"/>
        <end position="96"/>
    </location>
</feature>
<evidence type="ECO:0000256" key="1">
    <source>
        <dbReference type="SAM" id="MobiDB-lite"/>
    </source>
</evidence>
<feature type="compositionally biased region" description="Polar residues" evidence="1">
    <location>
        <begin position="161"/>
        <end position="173"/>
    </location>
</feature>
<dbReference type="InterPro" id="IPR032675">
    <property type="entry name" value="LRR_dom_sf"/>
</dbReference>
<dbReference type="Gene3D" id="3.80.10.10">
    <property type="entry name" value="Ribonuclease Inhibitor"/>
    <property type="match status" value="1"/>
</dbReference>
<protein>
    <submittedName>
        <fullName evidence="2">Uncharacterized protein</fullName>
    </submittedName>
</protein>
<dbReference type="AlphaFoldDB" id="H2YWU9"/>
<proteinExistence type="predicted"/>
<dbReference type="InterPro" id="IPR001611">
    <property type="entry name" value="Leu-rich_rpt"/>
</dbReference>
<dbReference type="PROSITE" id="PS51450">
    <property type="entry name" value="LRR"/>
    <property type="match status" value="1"/>
</dbReference>
<reference evidence="2" key="2">
    <citation type="submission" date="2025-08" db="UniProtKB">
        <authorList>
            <consortium name="Ensembl"/>
        </authorList>
    </citation>
    <scope>IDENTIFICATION</scope>
</reference>
<reference evidence="3" key="1">
    <citation type="submission" date="2003-08" db="EMBL/GenBank/DDBJ databases">
        <authorList>
            <person name="Birren B."/>
            <person name="Nusbaum C."/>
            <person name="Abebe A."/>
            <person name="Abouelleil A."/>
            <person name="Adekoya E."/>
            <person name="Ait-zahra M."/>
            <person name="Allen N."/>
            <person name="Allen T."/>
            <person name="An P."/>
            <person name="Anderson M."/>
            <person name="Anderson S."/>
            <person name="Arachchi H."/>
            <person name="Armbruster J."/>
            <person name="Bachantsang P."/>
            <person name="Baldwin J."/>
            <person name="Barry A."/>
            <person name="Bayul T."/>
            <person name="Blitshsteyn B."/>
            <person name="Bloom T."/>
            <person name="Blye J."/>
            <person name="Boguslavskiy L."/>
            <person name="Borowsky M."/>
            <person name="Boukhgalter B."/>
            <person name="Brunache A."/>
            <person name="Butler J."/>
            <person name="Calixte N."/>
            <person name="Calvo S."/>
            <person name="Camarata J."/>
            <person name="Campo K."/>
            <person name="Chang J."/>
            <person name="Cheshatsang Y."/>
            <person name="Citroen M."/>
            <person name="Collymore A."/>
            <person name="Considine T."/>
            <person name="Cook A."/>
            <person name="Cooke P."/>
            <person name="Corum B."/>
            <person name="Cuomo C."/>
            <person name="David R."/>
            <person name="Dawoe T."/>
            <person name="Degray S."/>
            <person name="Dodge S."/>
            <person name="Dooley K."/>
            <person name="Dorje P."/>
            <person name="Dorjee K."/>
            <person name="Dorris L."/>
            <person name="Duffey N."/>
            <person name="Dupes A."/>
            <person name="Elkins T."/>
            <person name="Engels R."/>
            <person name="Erickson J."/>
            <person name="Farina A."/>
            <person name="Faro S."/>
            <person name="Ferreira P."/>
            <person name="Fischer H."/>
            <person name="Fitzgerald M."/>
            <person name="Foley K."/>
            <person name="Gage D."/>
            <person name="Galagan J."/>
            <person name="Gearin G."/>
            <person name="Gnerre S."/>
            <person name="Gnirke A."/>
            <person name="Goyette A."/>
            <person name="Graham J."/>
            <person name="Grandbois E."/>
            <person name="Gyaltsen K."/>
            <person name="Hafez N."/>
            <person name="Hagopian D."/>
            <person name="Hagos B."/>
            <person name="Hall J."/>
            <person name="Hatcher B."/>
            <person name="Heller A."/>
            <person name="Higgins H."/>
            <person name="Honan T."/>
            <person name="Horn A."/>
            <person name="Houde N."/>
            <person name="Hughes L."/>
            <person name="Hulme W."/>
            <person name="Husby E."/>
            <person name="Iliev I."/>
            <person name="Jaffe D."/>
            <person name="Jones C."/>
            <person name="Kamal M."/>
            <person name="Kamat A."/>
            <person name="Kamvysselis M."/>
            <person name="Karlsson E."/>
            <person name="Kells C."/>
            <person name="Kieu A."/>
            <person name="Kisner P."/>
            <person name="Kodira C."/>
            <person name="Kulbokas E."/>
            <person name="Labutti K."/>
            <person name="Lama D."/>
            <person name="Landers T."/>
            <person name="Leger J."/>
            <person name="Levine S."/>
            <person name="Lewis D."/>
            <person name="Lewis T."/>
            <person name="Lindblad-toh K."/>
            <person name="Liu X."/>
            <person name="Lokyitsang T."/>
            <person name="Lokyitsang Y."/>
            <person name="Lucien O."/>
            <person name="Lui A."/>
            <person name="Ma L.J."/>
            <person name="Mabbitt R."/>
            <person name="Macdonald J."/>
            <person name="Maclean C."/>
            <person name="Major J."/>
            <person name="Manning J."/>
            <person name="Marabella R."/>
            <person name="Maru K."/>
            <person name="Matthews C."/>
            <person name="Mauceli E."/>
            <person name="Mccarthy M."/>
            <person name="Mcdonough S."/>
            <person name="Mcghee T."/>
            <person name="Meldrim J."/>
            <person name="Meneus L."/>
            <person name="Mesirov J."/>
            <person name="Mihalev A."/>
            <person name="Mihova T."/>
            <person name="Mikkelsen T."/>
            <person name="Mlenga V."/>
            <person name="Moru K."/>
            <person name="Mozes J."/>
            <person name="Mulrain L."/>
            <person name="Munson G."/>
            <person name="Naylor J."/>
            <person name="Newes C."/>
            <person name="Nguyen C."/>
            <person name="Nguyen N."/>
            <person name="Nguyen T."/>
            <person name="Nicol R."/>
            <person name="Nielsen C."/>
            <person name="Nizzari M."/>
            <person name="Norbu C."/>
            <person name="Norbu N."/>
            <person name="O'donnell P."/>
            <person name="Okoawo O."/>
            <person name="O'leary S."/>
            <person name="Omotosho B."/>
            <person name="O'neill K."/>
            <person name="Osman S."/>
            <person name="Parker S."/>
            <person name="Perrin D."/>
            <person name="Phunkhang P."/>
            <person name="Piqani B."/>
            <person name="Purcell S."/>
            <person name="Rachupka T."/>
            <person name="Ramasamy U."/>
            <person name="Rameau R."/>
            <person name="Ray V."/>
            <person name="Raymond C."/>
            <person name="Retta R."/>
            <person name="Richardson S."/>
            <person name="Rise C."/>
            <person name="Rodriguez J."/>
            <person name="Rogers J."/>
            <person name="Rogov P."/>
            <person name="Rutman M."/>
            <person name="Schupbach R."/>
            <person name="Seaman C."/>
            <person name="Settipalli S."/>
            <person name="Sharpe T."/>
            <person name="Sheridan J."/>
            <person name="Sherpa N."/>
            <person name="Shi J."/>
            <person name="Smirnov S."/>
            <person name="Smith C."/>
            <person name="Sougnez C."/>
            <person name="Spencer B."/>
            <person name="Stalker J."/>
            <person name="Stange-thomann N."/>
            <person name="Stavropoulos S."/>
            <person name="Stetson K."/>
            <person name="Stone C."/>
            <person name="Stone S."/>
            <person name="Stubbs M."/>
            <person name="Talamas J."/>
            <person name="Tchuinga P."/>
            <person name="Tenzing P."/>
            <person name="Tesfaye S."/>
            <person name="Theodore J."/>
            <person name="Thoulutsang Y."/>
            <person name="Topham K."/>
            <person name="Towey S."/>
            <person name="Tsamla T."/>
            <person name="Tsomo N."/>
            <person name="Vallee D."/>
            <person name="Vassiliev H."/>
            <person name="Venkataraman V."/>
            <person name="Vinson J."/>
            <person name="Vo A."/>
            <person name="Wade C."/>
            <person name="Wang S."/>
            <person name="Wangchuk T."/>
            <person name="Wangdi T."/>
            <person name="Whittaker C."/>
            <person name="Wilkinson J."/>
            <person name="Wu Y."/>
            <person name="Wyman D."/>
            <person name="Yadav S."/>
            <person name="Yang S."/>
            <person name="Yang X."/>
            <person name="Yeager S."/>
            <person name="Yee E."/>
            <person name="Young G."/>
            <person name="Zainoun J."/>
            <person name="Zembeck L."/>
            <person name="Zimmer A."/>
            <person name="Zody M."/>
            <person name="Lander E."/>
        </authorList>
    </citation>
    <scope>NUCLEOTIDE SEQUENCE [LARGE SCALE GENOMIC DNA]</scope>
</reference>
<evidence type="ECO:0000313" key="2">
    <source>
        <dbReference type="Ensembl" id="ENSCSAVP00000009810.1"/>
    </source>
</evidence>
<keyword evidence="3" id="KW-1185">Reference proteome</keyword>
<name>H2YWU9_CIOSA</name>
<sequence length="266" mass="29407">MYHSGKFRGRAGVGPVARDSHGVHNVNLSLNASSAPTDRNARHVTPERLTRDQAATFRPSDLPIGQQSSPARRSSAHSDVGSSHASGPLKTIGFGPPGLLHTMSETRMLGNRRNVVSPAKVYAAEFTQLQTGDHFRRNSGSTVQSDFSFQEHAGPSISKLPGNNTARLSNQTHQQKNASYLPGDRVIFAESPSAPGIPIVYRTSEERAANPDRLNLDRRRLTVCPILEGEEHLRLLNFQHNLISRIQHLSNLRRLIFLDLYDNQIE</sequence>
<dbReference type="HOGENOM" id="CLU_1047787_0_0_1"/>
<reference evidence="2" key="3">
    <citation type="submission" date="2025-09" db="UniProtKB">
        <authorList>
            <consortium name="Ensembl"/>
        </authorList>
    </citation>
    <scope>IDENTIFICATION</scope>
</reference>
<dbReference type="Proteomes" id="UP000007875">
    <property type="component" value="Unassembled WGS sequence"/>
</dbReference>
<feature type="region of interest" description="Disordered" evidence="1">
    <location>
        <begin position="1"/>
        <end position="20"/>
    </location>
</feature>
<accession>H2YWU9</accession>
<dbReference type="SUPFAM" id="SSF52058">
    <property type="entry name" value="L domain-like"/>
    <property type="match status" value="1"/>
</dbReference>
<dbReference type="Ensembl" id="ENSCSAVT00000009928.1">
    <property type="protein sequence ID" value="ENSCSAVP00000009810.1"/>
    <property type="gene ID" value="ENSCSAVG00000005758.1"/>
</dbReference>
<feature type="compositionally biased region" description="Basic and acidic residues" evidence="1">
    <location>
        <begin position="39"/>
        <end position="51"/>
    </location>
</feature>
<dbReference type="GeneTree" id="ENSGT00940000157011"/>
<feature type="region of interest" description="Disordered" evidence="1">
    <location>
        <begin position="152"/>
        <end position="173"/>
    </location>
</feature>